<dbReference type="RefSeq" id="WP_379519014.1">
    <property type="nucleotide sequence ID" value="NZ_JBHSPA010000045.1"/>
</dbReference>
<dbReference type="Pfam" id="PF26096">
    <property type="entry name" value="DUF8033"/>
    <property type="match status" value="1"/>
</dbReference>
<gene>
    <name evidence="2" type="ORF">ACFPZ3_37215</name>
</gene>
<sequence>MPRSSSRFPGLHLAQRAAFRTSGGLSALCRAPEQTGRLPAEWAQRYRADMPSIVYVVLSYATPIAWVRDDNRVIIPDCCYSLITTRHQRLCRTWLPDEQVPS</sequence>
<evidence type="ECO:0000313" key="2">
    <source>
        <dbReference type="EMBL" id="MFC5829535.1"/>
    </source>
</evidence>
<keyword evidence="3" id="KW-1185">Reference proteome</keyword>
<dbReference type="Proteomes" id="UP001596058">
    <property type="component" value="Unassembled WGS sequence"/>
</dbReference>
<dbReference type="EMBL" id="JBHSPA010000045">
    <property type="protein sequence ID" value="MFC5829535.1"/>
    <property type="molecule type" value="Genomic_DNA"/>
</dbReference>
<organism evidence="2 3">
    <name type="scientific">Nonomuraea insulae</name>
    <dbReference type="NCBI Taxonomy" id="1616787"/>
    <lineage>
        <taxon>Bacteria</taxon>
        <taxon>Bacillati</taxon>
        <taxon>Actinomycetota</taxon>
        <taxon>Actinomycetes</taxon>
        <taxon>Streptosporangiales</taxon>
        <taxon>Streptosporangiaceae</taxon>
        <taxon>Nonomuraea</taxon>
    </lineage>
</organism>
<proteinExistence type="predicted"/>
<evidence type="ECO:0000259" key="1">
    <source>
        <dbReference type="Pfam" id="PF26096"/>
    </source>
</evidence>
<reference evidence="3" key="1">
    <citation type="journal article" date="2019" name="Int. J. Syst. Evol. Microbiol.">
        <title>The Global Catalogue of Microorganisms (GCM) 10K type strain sequencing project: providing services to taxonomists for standard genome sequencing and annotation.</title>
        <authorList>
            <consortium name="The Broad Institute Genomics Platform"/>
            <consortium name="The Broad Institute Genome Sequencing Center for Infectious Disease"/>
            <person name="Wu L."/>
            <person name="Ma J."/>
        </authorList>
    </citation>
    <scope>NUCLEOTIDE SEQUENCE [LARGE SCALE GENOMIC DNA]</scope>
    <source>
        <strain evidence="3">CCUG 53903</strain>
    </source>
</reference>
<comment type="caution">
    <text evidence="2">The sequence shown here is derived from an EMBL/GenBank/DDBJ whole genome shotgun (WGS) entry which is preliminary data.</text>
</comment>
<protein>
    <recommendedName>
        <fullName evidence="1">DUF8033 domain-containing protein</fullName>
    </recommendedName>
</protein>
<accession>A0ABW1CUR7</accession>
<evidence type="ECO:0000313" key="3">
    <source>
        <dbReference type="Proteomes" id="UP001596058"/>
    </source>
</evidence>
<dbReference type="InterPro" id="IPR058346">
    <property type="entry name" value="DUF8033"/>
</dbReference>
<feature type="domain" description="DUF8033" evidence="1">
    <location>
        <begin position="55"/>
        <end position="89"/>
    </location>
</feature>
<name>A0ABW1CUR7_9ACTN</name>